<organism evidence="2 3">
    <name type="scientific">Anoxybacter fermentans</name>
    <dbReference type="NCBI Taxonomy" id="1323375"/>
    <lineage>
        <taxon>Bacteria</taxon>
        <taxon>Bacillati</taxon>
        <taxon>Bacillota</taxon>
        <taxon>Clostridia</taxon>
        <taxon>Halanaerobiales</taxon>
        <taxon>Anoxybacter</taxon>
    </lineage>
</organism>
<dbReference type="KEGG" id="aft:BBF96_06340"/>
<keyword evidence="1" id="KW-1133">Transmembrane helix</keyword>
<dbReference type="RefSeq" id="WP_127016380.1">
    <property type="nucleotide sequence ID" value="NZ_CP016379.1"/>
</dbReference>
<dbReference type="Proteomes" id="UP000267250">
    <property type="component" value="Chromosome"/>
</dbReference>
<sequence>MERMAVVLILLGLALIVIYGGFFLIKSLLLDAGMPILIKIGLILILLGIIVVLIKMIWERARGGDDEDVNRKY</sequence>
<accession>A0A3Q9HQ67</accession>
<gene>
    <name evidence="2" type="ORF">BBF96_06340</name>
</gene>
<name>A0A3Q9HQ67_9FIRM</name>
<reference evidence="2 3" key="1">
    <citation type="submission" date="2016-07" db="EMBL/GenBank/DDBJ databases">
        <title>Genome and transcriptome analysis of iron-reducing fermentative bacteria Anoxybacter fermentans.</title>
        <authorList>
            <person name="Zeng X."/>
            <person name="Shao Z."/>
        </authorList>
    </citation>
    <scope>NUCLEOTIDE SEQUENCE [LARGE SCALE GENOMIC DNA]</scope>
    <source>
        <strain evidence="2 3">DY22613</strain>
    </source>
</reference>
<dbReference type="EMBL" id="CP016379">
    <property type="protein sequence ID" value="AZR73050.1"/>
    <property type="molecule type" value="Genomic_DNA"/>
</dbReference>
<protein>
    <submittedName>
        <fullName evidence="2">Uncharacterized protein</fullName>
    </submittedName>
</protein>
<keyword evidence="3" id="KW-1185">Reference proteome</keyword>
<proteinExistence type="predicted"/>
<evidence type="ECO:0000313" key="2">
    <source>
        <dbReference type="EMBL" id="AZR73050.1"/>
    </source>
</evidence>
<evidence type="ECO:0000313" key="3">
    <source>
        <dbReference type="Proteomes" id="UP000267250"/>
    </source>
</evidence>
<feature type="transmembrane region" description="Helical" evidence="1">
    <location>
        <begin position="36"/>
        <end position="54"/>
    </location>
</feature>
<keyword evidence="1" id="KW-0472">Membrane</keyword>
<dbReference type="AlphaFoldDB" id="A0A3Q9HQ67"/>
<keyword evidence="1" id="KW-0812">Transmembrane</keyword>
<evidence type="ECO:0000256" key="1">
    <source>
        <dbReference type="SAM" id="Phobius"/>
    </source>
</evidence>